<accession>A0A7G9FU22</accession>
<keyword evidence="1" id="KW-0812">Transmembrane</keyword>
<name>A0A7G9FU22_9FIRM</name>
<keyword evidence="1" id="KW-1133">Transmembrane helix</keyword>
<keyword evidence="3" id="KW-1185">Reference proteome</keyword>
<gene>
    <name evidence="2" type="ORF">H9Q77_13365</name>
</gene>
<keyword evidence="1" id="KW-0472">Membrane</keyword>
<sequence>MGEVTNQYSAEEIIEKYHKHIHNYNSIIEELKNIMENAYIKKQNIGDFFELHLRFCVEAVNVLSEAIETIQNDMVNESMCMRLEGLFNSCAREHKDLEDVYSNVKYNDEICGYEDVLIRLRDECEDMEYCDETVKFVRATIRNTINANNFYGDVKNIQIQQGTRNSLQKACESTYSMRDTIIEKERTSVKEILKSKAYEGIVACVLFAVASILYNVLTKEMLEKIQSSTKIFLLFTMAIFFVFGIGLLIICVYDIINMLPLMTKGAFVELESKIEWLDKFLAFFQKSDELVQKDIRTTGKCYKNIDGVIYRIKGKKCPYCETQPIGEMFLNYSNYKKMYFWECNQNQSHVVEFDYKKKI</sequence>
<evidence type="ECO:0000313" key="3">
    <source>
        <dbReference type="Proteomes" id="UP000515981"/>
    </source>
</evidence>
<feature type="transmembrane region" description="Helical" evidence="1">
    <location>
        <begin position="232"/>
        <end position="256"/>
    </location>
</feature>
<evidence type="ECO:0000313" key="2">
    <source>
        <dbReference type="EMBL" id="QNM02054.1"/>
    </source>
</evidence>
<dbReference type="KEGG" id="ssun:H9Q77_13365"/>
<organism evidence="2 3">
    <name type="scientific">Simiaoa sunii</name>
    <dbReference type="NCBI Taxonomy" id="2763672"/>
    <lineage>
        <taxon>Bacteria</taxon>
        <taxon>Bacillati</taxon>
        <taxon>Bacillota</taxon>
        <taxon>Clostridia</taxon>
        <taxon>Lachnospirales</taxon>
        <taxon>Lachnospiraceae</taxon>
        <taxon>Simiaoa</taxon>
    </lineage>
</organism>
<evidence type="ECO:0000256" key="1">
    <source>
        <dbReference type="SAM" id="Phobius"/>
    </source>
</evidence>
<dbReference type="RefSeq" id="WP_249325861.1">
    <property type="nucleotide sequence ID" value="NZ_CP060633.1"/>
</dbReference>
<dbReference type="AlphaFoldDB" id="A0A7G9FU22"/>
<proteinExistence type="predicted"/>
<dbReference type="Proteomes" id="UP000515981">
    <property type="component" value="Chromosome"/>
</dbReference>
<reference evidence="2 3" key="1">
    <citation type="submission" date="2020-08" db="EMBL/GenBank/DDBJ databases">
        <authorList>
            <person name="Liu C."/>
            <person name="Sun Q."/>
        </authorList>
    </citation>
    <scope>NUCLEOTIDE SEQUENCE [LARGE SCALE GENOMIC DNA]</scope>
    <source>
        <strain evidence="2 3">NSJ-8</strain>
    </source>
</reference>
<dbReference type="EMBL" id="CP060633">
    <property type="protein sequence ID" value="QNM02054.1"/>
    <property type="molecule type" value="Genomic_DNA"/>
</dbReference>
<protein>
    <submittedName>
        <fullName evidence="2">Uncharacterized protein</fullName>
    </submittedName>
</protein>
<feature type="transmembrane region" description="Helical" evidence="1">
    <location>
        <begin position="197"/>
        <end position="217"/>
    </location>
</feature>